<keyword evidence="7 10" id="KW-0067">ATP-binding</keyword>
<dbReference type="PANTHER" id="PTHR39321">
    <property type="entry name" value="NICOTINATE-NUCLEOTIDE ADENYLYLTRANSFERASE-RELATED"/>
    <property type="match status" value="1"/>
</dbReference>
<evidence type="ECO:0000256" key="5">
    <source>
        <dbReference type="ARBA" id="ARBA00022695"/>
    </source>
</evidence>
<gene>
    <name evidence="10" type="primary">nadD</name>
    <name evidence="12" type="ORF">FC64_GL000608</name>
</gene>
<comment type="catalytic activity">
    <reaction evidence="9 10">
        <text>nicotinate beta-D-ribonucleotide + ATP + H(+) = deamido-NAD(+) + diphosphate</text>
        <dbReference type="Rhea" id="RHEA:22860"/>
        <dbReference type="ChEBI" id="CHEBI:15378"/>
        <dbReference type="ChEBI" id="CHEBI:30616"/>
        <dbReference type="ChEBI" id="CHEBI:33019"/>
        <dbReference type="ChEBI" id="CHEBI:57502"/>
        <dbReference type="ChEBI" id="CHEBI:58437"/>
        <dbReference type="EC" id="2.7.7.18"/>
    </reaction>
</comment>
<dbReference type="GO" id="GO:0005524">
    <property type="term" value="F:ATP binding"/>
    <property type="evidence" value="ECO:0007669"/>
    <property type="project" value="UniProtKB-KW"/>
</dbReference>
<dbReference type="EC" id="2.7.7.18" evidence="10"/>
<dbReference type="GO" id="GO:0009435">
    <property type="term" value="P:NAD+ biosynthetic process"/>
    <property type="evidence" value="ECO:0007669"/>
    <property type="project" value="UniProtKB-UniRule"/>
</dbReference>
<dbReference type="Pfam" id="PF01467">
    <property type="entry name" value="CTP_transf_like"/>
    <property type="match status" value="1"/>
</dbReference>
<keyword evidence="4 10" id="KW-0808">Transferase</keyword>
<dbReference type="SUPFAM" id="SSF52374">
    <property type="entry name" value="Nucleotidylyl transferase"/>
    <property type="match status" value="1"/>
</dbReference>
<evidence type="ECO:0000256" key="1">
    <source>
        <dbReference type="ARBA" id="ARBA00002324"/>
    </source>
</evidence>
<name>A0A0R1ZRY0_9LACO</name>
<sequence length="211" mass="24388">MEKQRVITPEVQVFSKVEFDAPQKRIGILGGTFNPPHLGHLMIADQVQSQLGLDQVLFMPDNIPPHIDHKDAIDARHRLKMLHLCVDDNPKFGIEDYEIKRGGVSYSIDTMKALTQQHPENQYYFIIGGDMVEYLPKWREIDELVKLVQFVGVGRPGFHKHSQYPILWVDVPETEISSTLIRQKVRNGCSIKYLVPDTVEQYINEENLYFD</sequence>
<dbReference type="NCBIfam" id="TIGR00125">
    <property type="entry name" value="cyt_tran_rel"/>
    <property type="match status" value="1"/>
</dbReference>
<dbReference type="NCBIfam" id="TIGR00482">
    <property type="entry name" value="nicotinate (nicotinamide) nucleotide adenylyltransferase"/>
    <property type="match status" value="1"/>
</dbReference>
<dbReference type="FunFam" id="3.40.50.620:FF:000079">
    <property type="entry name" value="Probable nicotinate-nucleotide adenylyltransferase"/>
    <property type="match status" value="1"/>
</dbReference>
<dbReference type="CDD" id="cd02165">
    <property type="entry name" value="NMNAT"/>
    <property type="match status" value="1"/>
</dbReference>
<keyword evidence="5 10" id="KW-0548">Nucleotidyltransferase</keyword>
<evidence type="ECO:0000256" key="7">
    <source>
        <dbReference type="ARBA" id="ARBA00022840"/>
    </source>
</evidence>
<dbReference type="InterPro" id="IPR004821">
    <property type="entry name" value="Cyt_trans-like"/>
</dbReference>
<feature type="domain" description="Cytidyltransferase-like" evidence="11">
    <location>
        <begin position="28"/>
        <end position="184"/>
    </location>
</feature>
<dbReference type="PANTHER" id="PTHR39321:SF3">
    <property type="entry name" value="PHOSPHOPANTETHEINE ADENYLYLTRANSFERASE"/>
    <property type="match status" value="1"/>
</dbReference>
<proteinExistence type="inferred from homology"/>
<comment type="caution">
    <text evidence="12">The sequence shown here is derived from an EMBL/GenBank/DDBJ whole genome shotgun (WGS) entry which is preliminary data.</text>
</comment>
<dbReference type="UniPathway" id="UPA00253">
    <property type="reaction ID" value="UER00332"/>
</dbReference>
<evidence type="ECO:0000313" key="13">
    <source>
        <dbReference type="Proteomes" id="UP000051291"/>
    </source>
</evidence>
<keyword evidence="8 10" id="KW-0520">NAD</keyword>
<dbReference type="NCBIfam" id="NF000840">
    <property type="entry name" value="PRK00071.1-3"/>
    <property type="match status" value="1"/>
</dbReference>
<dbReference type="Proteomes" id="UP000051291">
    <property type="component" value="Unassembled WGS sequence"/>
</dbReference>
<evidence type="ECO:0000256" key="3">
    <source>
        <dbReference type="ARBA" id="ARBA00022642"/>
    </source>
</evidence>
<evidence type="ECO:0000313" key="12">
    <source>
        <dbReference type="EMBL" id="KRM53324.1"/>
    </source>
</evidence>
<keyword evidence="3 10" id="KW-0662">Pyridine nucleotide biosynthesis</keyword>
<evidence type="ECO:0000256" key="2">
    <source>
        <dbReference type="ARBA" id="ARBA00005019"/>
    </source>
</evidence>
<dbReference type="InterPro" id="IPR014729">
    <property type="entry name" value="Rossmann-like_a/b/a_fold"/>
</dbReference>
<dbReference type="STRING" id="1423820.FC64_GL000608"/>
<dbReference type="Gene3D" id="3.40.50.620">
    <property type="entry name" value="HUPs"/>
    <property type="match status" value="1"/>
</dbReference>
<comment type="pathway">
    <text evidence="2 10">Cofactor biosynthesis; NAD(+) biosynthesis; deamido-NAD(+) from nicotinate D-ribonucleotide: step 1/1.</text>
</comment>
<evidence type="ECO:0000256" key="4">
    <source>
        <dbReference type="ARBA" id="ARBA00022679"/>
    </source>
</evidence>
<dbReference type="GO" id="GO:0004515">
    <property type="term" value="F:nicotinate-nucleotide adenylyltransferase activity"/>
    <property type="evidence" value="ECO:0007669"/>
    <property type="project" value="UniProtKB-UniRule"/>
</dbReference>
<keyword evidence="13" id="KW-1185">Reference proteome</keyword>
<reference evidence="12 13" key="1">
    <citation type="journal article" date="2015" name="Genome Announc.">
        <title>Expanding the biotechnology potential of lactobacilli through comparative genomics of 213 strains and associated genera.</title>
        <authorList>
            <person name="Sun Z."/>
            <person name="Harris H.M."/>
            <person name="McCann A."/>
            <person name="Guo C."/>
            <person name="Argimon S."/>
            <person name="Zhang W."/>
            <person name="Yang X."/>
            <person name="Jeffery I.B."/>
            <person name="Cooney J.C."/>
            <person name="Kagawa T.F."/>
            <person name="Liu W."/>
            <person name="Song Y."/>
            <person name="Salvetti E."/>
            <person name="Wrobel A."/>
            <person name="Rasinkangas P."/>
            <person name="Parkhill J."/>
            <person name="Rea M.C."/>
            <person name="O'Sullivan O."/>
            <person name="Ritari J."/>
            <person name="Douillard F.P."/>
            <person name="Paul Ross R."/>
            <person name="Yang R."/>
            <person name="Briner A.E."/>
            <person name="Felis G.E."/>
            <person name="de Vos W.M."/>
            <person name="Barrangou R."/>
            <person name="Klaenhammer T.R."/>
            <person name="Caufield P.W."/>
            <person name="Cui Y."/>
            <person name="Zhang H."/>
            <person name="O'Toole P.W."/>
        </authorList>
    </citation>
    <scope>NUCLEOTIDE SEQUENCE [LARGE SCALE GENOMIC DNA]</scope>
    <source>
        <strain evidence="12 13">DSM 20653</strain>
    </source>
</reference>
<dbReference type="InterPro" id="IPR005248">
    <property type="entry name" value="NadD/NMNAT"/>
</dbReference>
<dbReference type="RefSeq" id="WP_057906100.1">
    <property type="nucleotide sequence ID" value="NZ_AYYZ01000004.1"/>
</dbReference>
<accession>A0A0R1ZRY0</accession>
<organism evidence="12 13">
    <name type="scientific">Ligilactobacillus araffinosus DSM 20653</name>
    <dbReference type="NCBI Taxonomy" id="1423820"/>
    <lineage>
        <taxon>Bacteria</taxon>
        <taxon>Bacillati</taxon>
        <taxon>Bacillota</taxon>
        <taxon>Bacilli</taxon>
        <taxon>Lactobacillales</taxon>
        <taxon>Lactobacillaceae</taxon>
        <taxon>Ligilactobacillus</taxon>
    </lineage>
</organism>
<dbReference type="HAMAP" id="MF_00244">
    <property type="entry name" value="NaMN_adenylyltr"/>
    <property type="match status" value="1"/>
</dbReference>
<dbReference type="NCBIfam" id="NF000841">
    <property type="entry name" value="PRK00071.1-4"/>
    <property type="match status" value="1"/>
</dbReference>
<dbReference type="EMBL" id="AYYZ01000004">
    <property type="protein sequence ID" value="KRM53324.1"/>
    <property type="molecule type" value="Genomic_DNA"/>
</dbReference>
<evidence type="ECO:0000256" key="8">
    <source>
        <dbReference type="ARBA" id="ARBA00023027"/>
    </source>
</evidence>
<comment type="similarity">
    <text evidence="10">Belongs to the NadD family.</text>
</comment>
<evidence type="ECO:0000259" key="11">
    <source>
        <dbReference type="Pfam" id="PF01467"/>
    </source>
</evidence>
<dbReference type="PATRIC" id="fig|1423820.4.peg.617"/>
<evidence type="ECO:0000256" key="10">
    <source>
        <dbReference type="HAMAP-Rule" id="MF_00244"/>
    </source>
</evidence>
<evidence type="ECO:0000256" key="9">
    <source>
        <dbReference type="ARBA" id="ARBA00048721"/>
    </source>
</evidence>
<comment type="function">
    <text evidence="1 10">Catalyzes the reversible adenylation of nicotinate mononucleotide (NaMN) to nicotinic acid adenine dinucleotide (NaAD).</text>
</comment>
<dbReference type="AlphaFoldDB" id="A0A0R1ZRY0"/>
<protein>
    <recommendedName>
        <fullName evidence="10">Probable nicotinate-nucleotide adenylyltransferase</fullName>
        <ecNumber evidence="10">2.7.7.18</ecNumber>
    </recommendedName>
    <alternativeName>
        <fullName evidence="10">Deamido-NAD(+) diphosphorylase</fullName>
    </alternativeName>
    <alternativeName>
        <fullName evidence="10">Deamido-NAD(+) pyrophosphorylase</fullName>
    </alternativeName>
    <alternativeName>
        <fullName evidence="10">Nicotinate mononucleotide adenylyltransferase</fullName>
        <shortName evidence="10">NaMN adenylyltransferase</shortName>
    </alternativeName>
</protein>
<evidence type="ECO:0000256" key="6">
    <source>
        <dbReference type="ARBA" id="ARBA00022741"/>
    </source>
</evidence>
<keyword evidence="6 10" id="KW-0547">Nucleotide-binding</keyword>